<name>A0A1D3L5C2_9EURY</name>
<evidence type="ECO:0000256" key="2">
    <source>
        <dbReference type="ARBA" id="ARBA00007581"/>
    </source>
</evidence>
<dbReference type="PATRIC" id="fig|129848.4.peg.2340"/>
<dbReference type="Gene3D" id="3.40.830.10">
    <property type="entry name" value="LigB-like"/>
    <property type="match status" value="1"/>
</dbReference>
<keyword evidence="4" id="KW-0862">Zinc</keyword>
<evidence type="ECO:0000256" key="3">
    <source>
        <dbReference type="ARBA" id="ARBA00022723"/>
    </source>
</evidence>
<dbReference type="AlphaFoldDB" id="A0A1D3L5C2"/>
<dbReference type="PIRSF" id="PIRSF006157">
    <property type="entry name" value="Doxgns_DODA"/>
    <property type="match status" value="1"/>
</dbReference>
<dbReference type="CDD" id="cd07363">
    <property type="entry name" value="45_DOPA_Dioxygenase"/>
    <property type="match status" value="1"/>
</dbReference>
<dbReference type="SUPFAM" id="SSF53213">
    <property type="entry name" value="LigB-like"/>
    <property type="match status" value="1"/>
</dbReference>
<proteinExistence type="inferred from homology"/>
<dbReference type="KEGG" id="mcub:MCBB_2288"/>
<reference evidence="7 8" key="1">
    <citation type="submission" date="2016-08" db="EMBL/GenBank/DDBJ databases">
        <authorList>
            <person name="Seilhamer J.J."/>
        </authorList>
    </citation>
    <scope>NUCLEOTIDE SEQUENCE [LARGE SCALE GENOMIC DNA]</scope>
    <source>
        <strain evidence="7">Buetzberg</strain>
    </source>
</reference>
<dbReference type="EC" id="1.13.11.29" evidence="7"/>
<organism evidence="7 8">
    <name type="scientific">Methanobacterium congolense</name>
    <dbReference type="NCBI Taxonomy" id="118062"/>
    <lineage>
        <taxon>Archaea</taxon>
        <taxon>Methanobacteriati</taxon>
        <taxon>Methanobacteriota</taxon>
        <taxon>Methanomada group</taxon>
        <taxon>Methanobacteria</taxon>
        <taxon>Methanobacteriales</taxon>
        <taxon>Methanobacteriaceae</taxon>
        <taxon>Methanobacterium</taxon>
    </lineage>
</organism>
<protein>
    <submittedName>
        <fullName evidence="7">4,5-DOPA dioxygenase extradiol</fullName>
        <ecNumber evidence="7">1.13.11.29</ecNumber>
    </submittedName>
</protein>
<dbReference type="OrthoDB" id="57333at2157"/>
<dbReference type="GO" id="GO:0008198">
    <property type="term" value="F:ferrous iron binding"/>
    <property type="evidence" value="ECO:0007669"/>
    <property type="project" value="InterPro"/>
</dbReference>
<dbReference type="STRING" id="118062.MCBB_2288"/>
<comment type="cofactor">
    <cofactor evidence="1">
        <name>Zn(2+)</name>
        <dbReference type="ChEBI" id="CHEBI:29105"/>
    </cofactor>
</comment>
<dbReference type="GO" id="GO:0008270">
    <property type="term" value="F:zinc ion binding"/>
    <property type="evidence" value="ECO:0007669"/>
    <property type="project" value="InterPro"/>
</dbReference>
<dbReference type="EMBL" id="LT607756">
    <property type="protein sequence ID" value="SCG86827.1"/>
    <property type="molecule type" value="Genomic_DNA"/>
</dbReference>
<dbReference type="InterPro" id="IPR004183">
    <property type="entry name" value="Xdiol_dOase_suB"/>
</dbReference>
<dbReference type="InterPro" id="IPR014436">
    <property type="entry name" value="Extradiol_dOase_DODA"/>
</dbReference>
<evidence type="ECO:0000259" key="6">
    <source>
        <dbReference type="Pfam" id="PF02900"/>
    </source>
</evidence>
<gene>
    <name evidence="7" type="primary">DODA</name>
    <name evidence="7" type="ORF">MCBB_2288</name>
</gene>
<evidence type="ECO:0000313" key="8">
    <source>
        <dbReference type="Proteomes" id="UP000094707"/>
    </source>
</evidence>
<dbReference type="PANTHER" id="PTHR30096:SF0">
    <property type="entry name" value="4,5-DOPA DIOXYGENASE EXTRADIOL-LIKE PROTEIN"/>
    <property type="match status" value="1"/>
</dbReference>
<evidence type="ECO:0000256" key="1">
    <source>
        <dbReference type="ARBA" id="ARBA00001947"/>
    </source>
</evidence>
<keyword evidence="5 7" id="KW-0560">Oxidoreductase</keyword>
<keyword evidence="8" id="KW-1185">Reference proteome</keyword>
<dbReference type="Pfam" id="PF02900">
    <property type="entry name" value="LigB"/>
    <property type="match status" value="1"/>
</dbReference>
<evidence type="ECO:0000313" key="7">
    <source>
        <dbReference type="EMBL" id="SCG86827.1"/>
    </source>
</evidence>
<evidence type="ECO:0000256" key="5">
    <source>
        <dbReference type="ARBA" id="ARBA00023002"/>
    </source>
</evidence>
<feature type="domain" description="Extradiol ring-cleavage dioxygenase class III enzyme subunit B" evidence="6">
    <location>
        <begin position="37"/>
        <end position="261"/>
    </location>
</feature>
<dbReference type="Proteomes" id="UP000094707">
    <property type="component" value="Chromosome I"/>
</dbReference>
<comment type="similarity">
    <text evidence="2">Belongs to the DODA-type extradiol aromatic ring-opening dioxygenase family.</text>
</comment>
<keyword evidence="3" id="KW-0479">Metal-binding</keyword>
<evidence type="ECO:0000256" key="4">
    <source>
        <dbReference type="ARBA" id="ARBA00022833"/>
    </source>
</evidence>
<dbReference type="GO" id="GO:0050297">
    <property type="term" value="F:stizolobate synthase activity"/>
    <property type="evidence" value="ECO:0007669"/>
    <property type="project" value="UniProtKB-EC"/>
</dbReference>
<dbReference type="RefSeq" id="WP_071907853.1">
    <property type="nucleotide sequence ID" value="NZ_LT607756.1"/>
</dbReference>
<dbReference type="PANTHER" id="PTHR30096">
    <property type="entry name" value="4,5-DOPA DIOXYGENASE EXTRADIOL-LIKE PROTEIN"/>
    <property type="match status" value="1"/>
</dbReference>
<keyword evidence="7" id="KW-0223">Dioxygenase</keyword>
<accession>A0A1D3L5C2</accession>
<sequence>MTKGQFSPIFVSHGAPTMPLEDIPAKNFLMKLGTLYKNVEAVLCISAHWATSHPVVNAVEKPETIHDFYGFPSELYDINYPAAGSPELAERTAELIKASGIPCAIDENRGLDHGAWVPMRLMFPDADVPVVQLSIQEHLDPSRHHDLGLAIEELSSENVLIIGSGGAVHPLGYAPLGPGAITDTWAVEFDDWLTRSVQHGDEDALKNYRKIAPYPERAHPYPDHFMPLLTALGAAGKGATGEMIHHSWYWGDLGMAAYRFGKP</sequence>
<dbReference type="GeneID" id="30413121"/>